<keyword evidence="5" id="KW-0503">Monooxygenase</keyword>
<evidence type="ECO:0000313" key="7">
    <source>
        <dbReference type="Proteomes" id="UP000267027"/>
    </source>
</evidence>
<keyword evidence="3" id="KW-0479">Metal-binding</keyword>
<keyword evidence="7" id="KW-1185">Reference proteome</keyword>
<keyword evidence="4" id="KW-0408">Iron</keyword>
<dbReference type="Gene3D" id="1.10.630.10">
    <property type="entry name" value="Cytochrome P450"/>
    <property type="match status" value="1"/>
</dbReference>
<dbReference type="GO" id="GO:0004497">
    <property type="term" value="F:monooxygenase activity"/>
    <property type="evidence" value="ECO:0007669"/>
    <property type="project" value="UniProtKB-KW"/>
</dbReference>
<evidence type="ECO:0000256" key="4">
    <source>
        <dbReference type="ARBA" id="ARBA00023004"/>
    </source>
</evidence>
<dbReference type="GO" id="GO:0016705">
    <property type="term" value="F:oxidoreductase activity, acting on paired donors, with incorporation or reduction of molecular oxygen"/>
    <property type="evidence" value="ECO:0007669"/>
    <property type="project" value="InterPro"/>
</dbReference>
<dbReference type="InterPro" id="IPR036396">
    <property type="entry name" value="Cyt_P450_sf"/>
</dbReference>
<dbReference type="Pfam" id="PF00067">
    <property type="entry name" value="p450"/>
    <property type="match status" value="1"/>
</dbReference>
<protein>
    <submittedName>
        <fullName evidence="8">Gag/pol protein</fullName>
    </submittedName>
</protein>
<dbReference type="OrthoDB" id="1470350at2759"/>
<proteinExistence type="inferred from homology"/>
<accession>A0A0R3PZE4</accession>
<dbReference type="InterPro" id="IPR001128">
    <property type="entry name" value="Cyt_P450"/>
</dbReference>
<comment type="similarity">
    <text evidence="2">Belongs to the cytochrome P450 family.</text>
</comment>
<reference evidence="8" key="1">
    <citation type="submission" date="2017-02" db="UniProtKB">
        <authorList>
            <consortium name="WormBaseParasite"/>
        </authorList>
    </citation>
    <scope>IDENTIFICATION</scope>
</reference>
<evidence type="ECO:0000256" key="1">
    <source>
        <dbReference type="ARBA" id="ARBA00001971"/>
    </source>
</evidence>
<keyword evidence="5" id="KW-0560">Oxidoreductase</keyword>
<sequence length="126" mass="15043">MGTPIHSQTDGNSEYVQAVQRLTSILWKHQRFPWLWLKPIWYLSGFGFEFNRLVKLTNDFTRKVIAERKYIVVEGERELCEDNEGSTNKKKLAFLDLLLYMQRSHEFTDEDIREEVDTFMFEGTFP</sequence>
<dbReference type="STRING" id="334426.A0A0R3PZE4"/>
<dbReference type="AlphaFoldDB" id="A0A0R3PZE4"/>
<dbReference type="WBParaSite" id="ACOC_0001192301-mRNA-1">
    <property type="protein sequence ID" value="ACOC_0001192301-mRNA-1"/>
    <property type="gene ID" value="ACOC_0001192301"/>
</dbReference>
<evidence type="ECO:0000313" key="8">
    <source>
        <dbReference type="WBParaSite" id="ACOC_0001192301-mRNA-1"/>
    </source>
</evidence>
<name>A0A0R3PZE4_ANGCS</name>
<comment type="cofactor">
    <cofactor evidence="1">
        <name>heme</name>
        <dbReference type="ChEBI" id="CHEBI:30413"/>
    </cofactor>
</comment>
<reference evidence="6 7" key="2">
    <citation type="submission" date="2018-11" db="EMBL/GenBank/DDBJ databases">
        <authorList>
            <consortium name="Pathogen Informatics"/>
        </authorList>
    </citation>
    <scope>NUCLEOTIDE SEQUENCE [LARGE SCALE GENOMIC DNA]</scope>
    <source>
        <strain evidence="6 7">Costa Rica</strain>
    </source>
</reference>
<gene>
    <name evidence="6" type="ORF">ACOC_LOCUS11924</name>
</gene>
<dbReference type="InterPro" id="IPR050196">
    <property type="entry name" value="Cytochrome_P450_Monoox"/>
</dbReference>
<evidence type="ECO:0000256" key="5">
    <source>
        <dbReference type="ARBA" id="ARBA00023033"/>
    </source>
</evidence>
<dbReference type="GO" id="GO:0005506">
    <property type="term" value="F:iron ion binding"/>
    <property type="evidence" value="ECO:0007669"/>
    <property type="project" value="InterPro"/>
</dbReference>
<dbReference type="PANTHER" id="PTHR24291:SF146">
    <property type="entry name" value="CYTOCHROME P450"/>
    <property type="match status" value="1"/>
</dbReference>
<dbReference type="GO" id="GO:0020037">
    <property type="term" value="F:heme binding"/>
    <property type="evidence" value="ECO:0007669"/>
    <property type="project" value="InterPro"/>
</dbReference>
<dbReference type="OMA" id="RHACDIV"/>
<evidence type="ECO:0000256" key="3">
    <source>
        <dbReference type="ARBA" id="ARBA00022617"/>
    </source>
</evidence>
<dbReference type="Proteomes" id="UP000267027">
    <property type="component" value="Unassembled WGS sequence"/>
</dbReference>
<dbReference type="PANTHER" id="PTHR24291">
    <property type="entry name" value="CYTOCHROME P450 FAMILY 4"/>
    <property type="match status" value="1"/>
</dbReference>
<evidence type="ECO:0000313" key="6">
    <source>
        <dbReference type="EMBL" id="VDM63509.1"/>
    </source>
</evidence>
<evidence type="ECO:0000256" key="2">
    <source>
        <dbReference type="ARBA" id="ARBA00010617"/>
    </source>
</evidence>
<dbReference type="SUPFAM" id="SSF48264">
    <property type="entry name" value="Cytochrome P450"/>
    <property type="match status" value="1"/>
</dbReference>
<organism evidence="8">
    <name type="scientific">Angiostrongylus costaricensis</name>
    <name type="common">Nematode worm</name>
    <dbReference type="NCBI Taxonomy" id="334426"/>
    <lineage>
        <taxon>Eukaryota</taxon>
        <taxon>Metazoa</taxon>
        <taxon>Ecdysozoa</taxon>
        <taxon>Nematoda</taxon>
        <taxon>Chromadorea</taxon>
        <taxon>Rhabditida</taxon>
        <taxon>Rhabditina</taxon>
        <taxon>Rhabditomorpha</taxon>
        <taxon>Strongyloidea</taxon>
        <taxon>Metastrongylidae</taxon>
        <taxon>Angiostrongylus</taxon>
    </lineage>
</organism>
<keyword evidence="3" id="KW-0349">Heme</keyword>
<dbReference type="EMBL" id="UYYA01004827">
    <property type="protein sequence ID" value="VDM63509.1"/>
    <property type="molecule type" value="Genomic_DNA"/>
</dbReference>